<dbReference type="Gene3D" id="3.40.50.12160">
    <property type="entry name" value="Methylthiotransferase, N-terminal domain"/>
    <property type="match status" value="1"/>
</dbReference>
<evidence type="ECO:0000256" key="5">
    <source>
        <dbReference type="ARBA" id="ARBA00022723"/>
    </source>
</evidence>
<dbReference type="EMBL" id="LIZX01000171">
    <property type="protein sequence ID" value="KPJ64620.1"/>
    <property type="molecule type" value="Genomic_DNA"/>
</dbReference>
<dbReference type="GO" id="GO:0046872">
    <property type="term" value="F:metal ion binding"/>
    <property type="evidence" value="ECO:0007669"/>
    <property type="project" value="UniProtKB-KW"/>
</dbReference>
<dbReference type="SFLD" id="SFLDG01082">
    <property type="entry name" value="B12-binding_domain_containing"/>
    <property type="match status" value="1"/>
</dbReference>
<dbReference type="NCBIfam" id="TIGR00089">
    <property type="entry name" value="MiaB/RimO family radical SAM methylthiotransferase"/>
    <property type="match status" value="1"/>
</dbReference>
<dbReference type="SUPFAM" id="SSF102114">
    <property type="entry name" value="Radical SAM enzymes"/>
    <property type="match status" value="1"/>
</dbReference>
<dbReference type="Proteomes" id="UP000051861">
    <property type="component" value="Unassembled WGS sequence"/>
</dbReference>
<dbReference type="GO" id="GO:0035598">
    <property type="term" value="F:tRNA (N(6)-L-threonylcarbamoyladenosine(37)-C(2))-methylthiotransferase activity"/>
    <property type="evidence" value="ECO:0007669"/>
    <property type="project" value="TreeGrafter"/>
</dbReference>
<evidence type="ECO:0000313" key="11">
    <source>
        <dbReference type="Proteomes" id="UP000051861"/>
    </source>
</evidence>
<dbReference type="InterPro" id="IPR020612">
    <property type="entry name" value="Methylthiotransferase_CS"/>
</dbReference>
<keyword evidence="7" id="KW-0411">Iron-sulfur</keyword>
<dbReference type="PROSITE" id="PS01278">
    <property type="entry name" value="MTTASE_RADICAL"/>
    <property type="match status" value="1"/>
</dbReference>
<evidence type="ECO:0000256" key="4">
    <source>
        <dbReference type="ARBA" id="ARBA00022691"/>
    </source>
</evidence>
<evidence type="ECO:0000256" key="2">
    <source>
        <dbReference type="ARBA" id="ARBA00022485"/>
    </source>
</evidence>
<dbReference type="InterPro" id="IPR013848">
    <property type="entry name" value="Methylthiotransferase_N"/>
</dbReference>
<reference evidence="10 11" key="1">
    <citation type="journal article" date="2015" name="Microbiome">
        <title>Genomic resolution of linkages in carbon, nitrogen, and sulfur cycling among widespread estuary sediment bacteria.</title>
        <authorList>
            <person name="Baker B.J."/>
            <person name="Lazar C.S."/>
            <person name="Teske A.P."/>
            <person name="Dick G.J."/>
        </authorList>
    </citation>
    <scope>NUCLEOTIDE SEQUENCE [LARGE SCALE GENOMIC DNA]</scope>
    <source>
        <strain evidence="10">DG_54_3</strain>
    </source>
</reference>
<protein>
    <submittedName>
        <fullName evidence="10">Uncharacterized protein</fullName>
    </submittedName>
</protein>
<comment type="cofactor">
    <cofactor evidence="1">
        <name>[4Fe-4S] cluster</name>
        <dbReference type="ChEBI" id="CHEBI:49883"/>
    </cofactor>
</comment>
<dbReference type="PANTHER" id="PTHR11918:SF45">
    <property type="entry name" value="THREONYLCARBAMOYLADENOSINE TRNA METHYLTHIOTRANSFERASE"/>
    <property type="match status" value="1"/>
</dbReference>
<dbReference type="PATRIC" id="fig|1703775.3.peg.1533"/>
<evidence type="ECO:0000259" key="9">
    <source>
        <dbReference type="PROSITE" id="PS51918"/>
    </source>
</evidence>
<dbReference type="PROSITE" id="PS51449">
    <property type="entry name" value="MTTASE_N"/>
    <property type="match status" value="1"/>
</dbReference>
<dbReference type="PANTHER" id="PTHR11918">
    <property type="entry name" value="RADICAL SAM PROTEINS"/>
    <property type="match status" value="1"/>
</dbReference>
<dbReference type="FunFam" id="3.80.30.20:FF:000001">
    <property type="entry name" value="tRNA-2-methylthio-N(6)-dimethylallyladenosine synthase 2"/>
    <property type="match status" value="1"/>
</dbReference>
<name>A0A0S7XRV2_UNCSA</name>
<dbReference type="InterPro" id="IPR038135">
    <property type="entry name" value="Methylthiotransferase_N_sf"/>
</dbReference>
<comment type="caution">
    <text evidence="10">The sequence shown here is derived from an EMBL/GenBank/DDBJ whole genome shotgun (WGS) entry which is preliminary data.</text>
</comment>
<evidence type="ECO:0000256" key="6">
    <source>
        <dbReference type="ARBA" id="ARBA00023004"/>
    </source>
</evidence>
<keyword evidence="5" id="KW-0479">Metal-binding</keyword>
<dbReference type="InterPro" id="IPR007197">
    <property type="entry name" value="rSAM"/>
</dbReference>
<keyword evidence="2" id="KW-0004">4Fe-4S</keyword>
<evidence type="ECO:0000259" key="8">
    <source>
        <dbReference type="PROSITE" id="PS51449"/>
    </source>
</evidence>
<evidence type="ECO:0000256" key="1">
    <source>
        <dbReference type="ARBA" id="ARBA00001966"/>
    </source>
</evidence>
<feature type="domain" description="MTTase N-terminal" evidence="8">
    <location>
        <begin position="2"/>
        <end position="119"/>
    </location>
</feature>
<evidence type="ECO:0000256" key="7">
    <source>
        <dbReference type="ARBA" id="ARBA00023014"/>
    </source>
</evidence>
<dbReference type="Pfam" id="PF04055">
    <property type="entry name" value="Radical_SAM"/>
    <property type="match status" value="1"/>
</dbReference>
<feature type="domain" description="Radical SAM core" evidence="9">
    <location>
        <begin position="109"/>
        <end position="333"/>
    </location>
</feature>
<evidence type="ECO:0000256" key="3">
    <source>
        <dbReference type="ARBA" id="ARBA00022679"/>
    </source>
</evidence>
<organism evidence="10 11">
    <name type="scientific">candidate division WOR-1 bacterium DG_54_3</name>
    <dbReference type="NCBI Taxonomy" id="1703775"/>
    <lineage>
        <taxon>Bacteria</taxon>
        <taxon>Bacillati</taxon>
        <taxon>Saganbacteria</taxon>
    </lineage>
</organism>
<proteinExistence type="predicted"/>
<dbReference type="InterPro" id="IPR006638">
    <property type="entry name" value="Elp3/MiaA/NifB-like_rSAM"/>
</dbReference>
<accession>A0A0S7XRV2</accession>
<dbReference type="InterPro" id="IPR023404">
    <property type="entry name" value="rSAM_horseshoe"/>
</dbReference>
<keyword evidence="4" id="KW-0949">S-adenosyl-L-methionine</keyword>
<dbReference type="Gene3D" id="3.80.30.20">
    <property type="entry name" value="tm_1862 like domain"/>
    <property type="match status" value="1"/>
</dbReference>
<keyword evidence="3" id="KW-0808">Transferase</keyword>
<dbReference type="AlphaFoldDB" id="A0A0S7XRV2"/>
<dbReference type="SFLD" id="SFLDS00029">
    <property type="entry name" value="Radical_SAM"/>
    <property type="match status" value="1"/>
</dbReference>
<dbReference type="InterPro" id="IPR005839">
    <property type="entry name" value="Methylthiotransferase"/>
</dbReference>
<dbReference type="CDD" id="cd01335">
    <property type="entry name" value="Radical_SAM"/>
    <property type="match status" value="1"/>
</dbReference>
<dbReference type="GO" id="GO:0051539">
    <property type="term" value="F:4 iron, 4 sulfur cluster binding"/>
    <property type="evidence" value="ECO:0007669"/>
    <property type="project" value="UniProtKB-KW"/>
</dbReference>
<dbReference type="InterPro" id="IPR058240">
    <property type="entry name" value="rSAM_sf"/>
</dbReference>
<dbReference type="PROSITE" id="PS51918">
    <property type="entry name" value="RADICAL_SAM"/>
    <property type="match status" value="1"/>
</dbReference>
<evidence type="ECO:0000313" key="10">
    <source>
        <dbReference type="EMBL" id="KPJ64620.1"/>
    </source>
</evidence>
<keyword evidence="6" id="KW-0408">Iron</keyword>
<gene>
    <name evidence="10" type="ORF">AMJ44_12425</name>
</gene>
<dbReference type="Pfam" id="PF00919">
    <property type="entry name" value="UPF0004"/>
    <property type="match status" value="1"/>
</dbReference>
<sequence>MKKIAFFTLGCKANQAQTELIKSRYGVRGARIVDFREQADVYVINTCTVTEDADRKSRQAIRRAIRQNPKAKVIVTGCYAKLEKSNLIELFPQIMIQDFSSLAPRPSYPPPRIRANIMIQDGCEHFCSYCIVPHARGKIKSKPLEQIMEEANRLVEAGAKEIVLTGINLGTYEFNLAAAIFRLSSIKNLYRIRLSSLEPMYITKELINAVAGTPKACQHLHIPLQSGDNSILSAMNRNYTRDKYLDLIHYIRSQMPDCGITTDILVGFPGEGENEFQNTIDLINQIRFSRLHIFSFSPRKGTPAAEMPNQIDPKVKKERSEILHKLRAKYMTEFASRYLSKEIEILVEQNGEGLTENYIRIIYSGKENDIGKLHKLTIKEVKEDFCLAK</sequence>
<dbReference type="SMART" id="SM00729">
    <property type="entry name" value="Elp3"/>
    <property type="match status" value="1"/>
</dbReference>